<dbReference type="PANTHER" id="PTHR42928">
    <property type="entry name" value="TRICARBOXYLATE-BINDING PROTEIN"/>
    <property type="match status" value="1"/>
</dbReference>
<gene>
    <name evidence="3" type="ORF">Q2T77_35985</name>
</gene>
<sequence>MFRRSLVFAAMLATGLSATAQNLPADKQIRIIVPYAAGGTSDILGRKLAQALGDKLGRPVIVDNRAGAGGAIGTEATVRADPDGTTILLHSGAIGTEPALKRQIPYDVTRDLAAVTTAVQGPFALLVAPQLPVKSVPELIAYAKANPQLVNFGTPGAGTSVHLASEQFKLAAGIDATHVPYKGAGPALTALMAGDVQFVVDPLATAKKFAESGKVRAIAVTTAKRSDLWPSMPTVAEGGLSGFDSTVWYGIYVPAKTPAETVRLLNNHFVAILKSKEMVEWLREQGLEPVADTPEQARQWLLKDIQRWKSVVQAAGIKPE</sequence>
<evidence type="ECO:0000313" key="3">
    <source>
        <dbReference type="EMBL" id="MDO1537654.1"/>
    </source>
</evidence>
<evidence type="ECO:0000256" key="2">
    <source>
        <dbReference type="SAM" id="SignalP"/>
    </source>
</evidence>
<evidence type="ECO:0000313" key="4">
    <source>
        <dbReference type="Proteomes" id="UP001169027"/>
    </source>
</evidence>
<dbReference type="InterPro" id="IPR042100">
    <property type="entry name" value="Bug_dom1"/>
</dbReference>
<dbReference type="Gene3D" id="3.40.190.150">
    <property type="entry name" value="Bordetella uptake gene, domain 1"/>
    <property type="match status" value="1"/>
</dbReference>
<dbReference type="Gene3D" id="3.40.190.10">
    <property type="entry name" value="Periplasmic binding protein-like II"/>
    <property type="match status" value="1"/>
</dbReference>
<comment type="caution">
    <text evidence="3">The sequence shown here is derived from an EMBL/GenBank/DDBJ whole genome shotgun (WGS) entry which is preliminary data.</text>
</comment>
<evidence type="ECO:0000256" key="1">
    <source>
        <dbReference type="ARBA" id="ARBA00006987"/>
    </source>
</evidence>
<dbReference type="RefSeq" id="WP_301816093.1">
    <property type="nucleotide sequence ID" value="NZ_JAUJZH010000045.1"/>
</dbReference>
<comment type="similarity">
    <text evidence="1">Belongs to the UPF0065 (bug) family.</text>
</comment>
<keyword evidence="2" id="KW-0732">Signal</keyword>
<protein>
    <submittedName>
        <fullName evidence="3">Tripartite tricarboxylate transporter substrate binding protein</fullName>
    </submittedName>
</protein>
<feature type="chain" id="PRO_5045369977" evidence="2">
    <location>
        <begin position="21"/>
        <end position="320"/>
    </location>
</feature>
<feature type="signal peptide" evidence="2">
    <location>
        <begin position="1"/>
        <end position="20"/>
    </location>
</feature>
<dbReference type="CDD" id="cd13578">
    <property type="entry name" value="PBP2_Bug27"/>
    <property type="match status" value="1"/>
</dbReference>
<dbReference type="PIRSF" id="PIRSF017082">
    <property type="entry name" value="YflP"/>
    <property type="match status" value="1"/>
</dbReference>
<name>A0ABT8SFF9_9BURK</name>
<dbReference type="Proteomes" id="UP001169027">
    <property type="component" value="Unassembled WGS sequence"/>
</dbReference>
<reference evidence="3" key="1">
    <citation type="submission" date="2023-06" db="EMBL/GenBank/DDBJ databases">
        <authorList>
            <person name="Jiang Y."/>
            <person name="Liu Q."/>
        </authorList>
    </citation>
    <scope>NUCLEOTIDE SEQUENCE</scope>
    <source>
        <strain evidence="3">CGMCC 1.12090</strain>
    </source>
</reference>
<keyword evidence="4" id="KW-1185">Reference proteome</keyword>
<organism evidence="3 4">
    <name type="scientific">Variovorax ginsengisoli</name>
    <dbReference type="NCBI Taxonomy" id="363844"/>
    <lineage>
        <taxon>Bacteria</taxon>
        <taxon>Pseudomonadati</taxon>
        <taxon>Pseudomonadota</taxon>
        <taxon>Betaproteobacteria</taxon>
        <taxon>Burkholderiales</taxon>
        <taxon>Comamonadaceae</taxon>
        <taxon>Variovorax</taxon>
    </lineage>
</organism>
<dbReference type="InterPro" id="IPR005064">
    <property type="entry name" value="BUG"/>
</dbReference>
<proteinExistence type="inferred from homology"/>
<dbReference type="EMBL" id="JAUKVY010000045">
    <property type="protein sequence ID" value="MDO1537654.1"/>
    <property type="molecule type" value="Genomic_DNA"/>
</dbReference>
<accession>A0ABT8SFF9</accession>
<dbReference type="Pfam" id="PF03401">
    <property type="entry name" value="TctC"/>
    <property type="match status" value="1"/>
</dbReference>
<dbReference type="SUPFAM" id="SSF53850">
    <property type="entry name" value="Periplasmic binding protein-like II"/>
    <property type="match status" value="1"/>
</dbReference>
<dbReference type="PANTHER" id="PTHR42928:SF5">
    <property type="entry name" value="BLR1237 PROTEIN"/>
    <property type="match status" value="1"/>
</dbReference>